<keyword evidence="1" id="KW-0472">Membrane</keyword>
<sequence>MRPRKRKLWTTRRRLLNDWVVLLFRRILTRYQIGLRYIGNALILLMLSLKFGILPIKVSVGVRDFDIDGELWVKLRLIPTELFVRAVSWAFVQLPKIKFELSQFCLFNLMGLLEKWVEDLLSFMDPKDIEFDSLLIKVKEIVESNETRRLPKLPKGTRDFAKEQVAIRKKAFSIIEDVFQRHGATTLNTPVFELRETLMGKYEEDSKLIFDLADQVSALIF</sequence>
<protein>
    <recommendedName>
        <fullName evidence="4">Histidyl-tRNA synthetase</fullName>
    </recommendedName>
</protein>
<name>A0A7J6DJA1_CANSA</name>
<evidence type="ECO:0000313" key="3">
    <source>
        <dbReference type="Proteomes" id="UP000583929"/>
    </source>
</evidence>
<dbReference type="InterPro" id="IPR045864">
    <property type="entry name" value="aa-tRNA-synth_II/BPL/LPL"/>
</dbReference>
<keyword evidence="3" id="KW-1185">Reference proteome</keyword>
<dbReference type="AlphaFoldDB" id="A0A7J6DJA1"/>
<evidence type="ECO:0008006" key="4">
    <source>
        <dbReference type="Google" id="ProtNLM"/>
    </source>
</evidence>
<dbReference type="SUPFAM" id="SSF55681">
    <property type="entry name" value="Class II aaRS and biotin synthetases"/>
    <property type="match status" value="1"/>
</dbReference>
<evidence type="ECO:0000313" key="2">
    <source>
        <dbReference type="EMBL" id="KAF4346174.1"/>
    </source>
</evidence>
<gene>
    <name evidence="2" type="ORF">G4B88_003450</name>
</gene>
<dbReference type="CDD" id="cd21669">
    <property type="entry name" value="SMP_SF"/>
    <property type="match status" value="1"/>
</dbReference>
<dbReference type="PANTHER" id="PTHR47261">
    <property type="entry name" value="CALCIUM-DEPENDENT LIPID-BINDING (CALB DOMAIN) FAMILY PROTEIN"/>
    <property type="match status" value="1"/>
</dbReference>
<reference evidence="2 3" key="1">
    <citation type="journal article" date="2020" name="bioRxiv">
        <title>Sequence and annotation of 42 cannabis genomes reveals extensive copy number variation in cannabinoid synthesis and pathogen resistance genes.</title>
        <authorList>
            <person name="Mckernan K.J."/>
            <person name="Helbert Y."/>
            <person name="Kane L.T."/>
            <person name="Ebling H."/>
            <person name="Zhang L."/>
            <person name="Liu B."/>
            <person name="Eaton Z."/>
            <person name="Mclaughlin S."/>
            <person name="Kingan S."/>
            <person name="Baybayan P."/>
            <person name="Concepcion G."/>
            <person name="Jordan M."/>
            <person name="Riva A."/>
            <person name="Barbazuk W."/>
            <person name="Harkins T."/>
        </authorList>
    </citation>
    <scope>NUCLEOTIDE SEQUENCE [LARGE SCALE GENOMIC DNA]</scope>
    <source>
        <strain evidence="3">cv. Jamaican Lion 4</strain>
        <tissue evidence="2">Leaf</tissue>
    </source>
</reference>
<dbReference type="Proteomes" id="UP000583929">
    <property type="component" value="Unassembled WGS sequence"/>
</dbReference>
<feature type="transmembrane region" description="Helical" evidence="1">
    <location>
        <begin position="34"/>
        <end position="53"/>
    </location>
</feature>
<evidence type="ECO:0000256" key="1">
    <source>
        <dbReference type="SAM" id="Phobius"/>
    </source>
</evidence>
<proteinExistence type="predicted"/>
<keyword evidence="1" id="KW-0812">Transmembrane</keyword>
<comment type="caution">
    <text evidence="2">The sequence shown here is derived from an EMBL/GenBank/DDBJ whole genome shotgun (WGS) entry which is preliminary data.</text>
</comment>
<dbReference type="PANTHER" id="PTHR47261:SF2">
    <property type="entry name" value="CALCIUM-DEPENDENT LIPID-BINDING (CALB DOMAIN) FAMILY PROTEIN"/>
    <property type="match status" value="1"/>
</dbReference>
<keyword evidence="1" id="KW-1133">Transmembrane helix</keyword>
<accession>A0A7J6DJA1</accession>
<dbReference type="EMBL" id="JAATIQ010001120">
    <property type="protein sequence ID" value="KAF4346174.1"/>
    <property type="molecule type" value="Genomic_DNA"/>
</dbReference>
<dbReference type="Gene3D" id="3.30.930.10">
    <property type="entry name" value="Bira Bifunctional Protein, Domain 2"/>
    <property type="match status" value="1"/>
</dbReference>
<organism evidence="2 3">
    <name type="scientific">Cannabis sativa</name>
    <name type="common">Hemp</name>
    <name type="synonym">Marijuana</name>
    <dbReference type="NCBI Taxonomy" id="3483"/>
    <lineage>
        <taxon>Eukaryota</taxon>
        <taxon>Viridiplantae</taxon>
        <taxon>Streptophyta</taxon>
        <taxon>Embryophyta</taxon>
        <taxon>Tracheophyta</taxon>
        <taxon>Spermatophyta</taxon>
        <taxon>Magnoliopsida</taxon>
        <taxon>eudicotyledons</taxon>
        <taxon>Gunneridae</taxon>
        <taxon>Pentapetalae</taxon>
        <taxon>rosids</taxon>
        <taxon>fabids</taxon>
        <taxon>Rosales</taxon>
        <taxon>Cannabaceae</taxon>
        <taxon>Cannabis</taxon>
    </lineage>
</organism>